<organism evidence="2 3">
    <name type="scientific">Theileria orientalis</name>
    <dbReference type="NCBI Taxonomy" id="68886"/>
    <lineage>
        <taxon>Eukaryota</taxon>
        <taxon>Sar</taxon>
        <taxon>Alveolata</taxon>
        <taxon>Apicomplexa</taxon>
        <taxon>Aconoidasida</taxon>
        <taxon>Piroplasmida</taxon>
        <taxon>Theileriidae</taxon>
        <taxon>Theileria</taxon>
    </lineage>
</organism>
<keyword evidence="1" id="KW-0812">Transmembrane</keyword>
<protein>
    <submittedName>
        <fullName evidence="2">Uncharacterized protein</fullName>
    </submittedName>
</protein>
<dbReference type="EMBL" id="CP056072">
    <property type="protein sequence ID" value="UVC50127.1"/>
    <property type="molecule type" value="Genomic_DNA"/>
</dbReference>
<keyword evidence="1" id="KW-0472">Membrane</keyword>
<dbReference type="Proteomes" id="UP000244811">
    <property type="component" value="Chromosome 4"/>
</dbReference>
<dbReference type="AlphaFoldDB" id="A0A976XI45"/>
<name>A0A976XI45_THEOR</name>
<feature type="transmembrane region" description="Helical" evidence="1">
    <location>
        <begin position="7"/>
        <end position="28"/>
    </location>
</feature>
<sequence length="76" mass="8253">MRKLKKILISIIIASSFSSSVLLVVGIALTSDSNLIEVSPERIKNSKIASFVTAGVHLLVSASCVIYTYIDKRKSK</sequence>
<keyword evidence="1" id="KW-1133">Transmembrane helix</keyword>
<evidence type="ECO:0000313" key="2">
    <source>
        <dbReference type="EMBL" id="UVC50127.1"/>
    </source>
</evidence>
<accession>A0A976XI45</accession>
<feature type="transmembrane region" description="Helical" evidence="1">
    <location>
        <begin position="48"/>
        <end position="70"/>
    </location>
</feature>
<evidence type="ECO:0000313" key="3">
    <source>
        <dbReference type="Proteomes" id="UP000244811"/>
    </source>
</evidence>
<gene>
    <name evidence="2" type="ORF">MACK_003996</name>
</gene>
<reference evidence="2" key="1">
    <citation type="submission" date="2022-07" db="EMBL/GenBank/DDBJ databases">
        <title>Evaluation of T. orientalis genome assembly methods using nanopore sequencing and analysis of variation between genomes.</title>
        <authorList>
            <person name="Yam J."/>
            <person name="Micallef M.L."/>
            <person name="Liu M."/>
            <person name="Djordjevic S.P."/>
            <person name="Bogema D.R."/>
            <person name="Jenkins C."/>
        </authorList>
    </citation>
    <scope>NUCLEOTIDE SEQUENCE</scope>
    <source>
        <strain evidence="2">Goon Nure</strain>
    </source>
</reference>
<evidence type="ECO:0000256" key="1">
    <source>
        <dbReference type="SAM" id="Phobius"/>
    </source>
</evidence>
<proteinExistence type="predicted"/>